<keyword evidence="1" id="KW-0732">Signal</keyword>
<keyword evidence="3" id="KW-1185">Reference proteome</keyword>
<dbReference type="AlphaFoldDB" id="A0A1G9IHZ1"/>
<feature type="signal peptide" evidence="1">
    <location>
        <begin position="1"/>
        <end position="18"/>
    </location>
</feature>
<organism evidence="2 3">
    <name type="scientific">Catalinimonas alkaloidigena</name>
    <dbReference type="NCBI Taxonomy" id="1075417"/>
    <lineage>
        <taxon>Bacteria</taxon>
        <taxon>Pseudomonadati</taxon>
        <taxon>Bacteroidota</taxon>
        <taxon>Cytophagia</taxon>
        <taxon>Cytophagales</taxon>
        <taxon>Catalimonadaceae</taxon>
        <taxon>Catalinimonas</taxon>
    </lineage>
</organism>
<proteinExistence type="predicted"/>
<dbReference type="RefSeq" id="WP_089682885.1">
    <property type="nucleotide sequence ID" value="NZ_FNFO01000005.1"/>
</dbReference>
<protein>
    <submittedName>
        <fullName evidence="2">Uncharacterized protein</fullName>
    </submittedName>
</protein>
<reference evidence="2 3" key="1">
    <citation type="submission" date="2016-10" db="EMBL/GenBank/DDBJ databases">
        <authorList>
            <person name="de Groot N.N."/>
        </authorList>
    </citation>
    <scope>NUCLEOTIDE SEQUENCE [LARGE SCALE GENOMIC DNA]</scope>
    <source>
        <strain evidence="2 3">DSM 25186</strain>
    </source>
</reference>
<dbReference type="OrthoDB" id="1059469at2"/>
<evidence type="ECO:0000256" key="1">
    <source>
        <dbReference type="SAM" id="SignalP"/>
    </source>
</evidence>
<dbReference type="Proteomes" id="UP000198510">
    <property type="component" value="Unassembled WGS sequence"/>
</dbReference>
<gene>
    <name evidence="2" type="ORF">SAMN05421823_1057</name>
</gene>
<sequence>MKYLYFLLPALLSTVSLAQEIAQSNSMAYTDIPVVQSYPDRLEFDVETNALREPIVVPLGEAGLLYLLQTTRPVDRFSYRWLFVKCDTTLGEQWRGDYMITADQFYKTWARDGDNLYLLFGKQGSFDNLLYQINLQEGSVAVYNIYSLLKADLDRLDVSGYDALLTGNINTRPVVVHYDLNLRRSRVLSSIYGNNTEVDAIYFDPYTQDINVLLAVYRRRRFRLHLNVYETGGDLLHTEEIESSKARNFLSARLTTPMPGRQMAIGTYSDRSLYFPQGTFVLNWARGEREEVELSKFTEFDNFFNHLKPHRQERIKRRIFRRREKGKEYRVRYRFLLHDLVPVGDKYLFVAEAYYPQYRSESYRGSIGPSGYSSYRVFDGFRYTHTFLCMLDADGNRLWDNSLTMPSVVSYDLVEMAAVYTQGDTVTAVFSDEDRELIVNRLVNGEKLEEPAAIHYPMAHEGDEESKTKSLYLFPWYGNQLIAWGEQRIVNKDAPLSELNRGVFFISKVSAAPLPAQAEADAPKRKP</sequence>
<name>A0A1G9IHZ1_9BACT</name>
<feature type="chain" id="PRO_5011563568" evidence="1">
    <location>
        <begin position="19"/>
        <end position="527"/>
    </location>
</feature>
<accession>A0A1G9IHZ1</accession>
<dbReference type="EMBL" id="FNFO01000005">
    <property type="protein sequence ID" value="SDL24712.1"/>
    <property type="molecule type" value="Genomic_DNA"/>
</dbReference>
<dbReference type="STRING" id="1075417.SAMN05421823_1057"/>
<evidence type="ECO:0000313" key="3">
    <source>
        <dbReference type="Proteomes" id="UP000198510"/>
    </source>
</evidence>
<evidence type="ECO:0000313" key="2">
    <source>
        <dbReference type="EMBL" id="SDL24712.1"/>
    </source>
</evidence>